<name>U2MVB0_9BACT</name>
<dbReference type="PATRIC" id="fig|1081904.3.peg.886"/>
<dbReference type="EMBL" id="AWET01000017">
    <property type="protein sequence ID" value="ERK03139.1"/>
    <property type="molecule type" value="Genomic_DNA"/>
</dbReference>
<evidence type="ECO:0000313" key="3">
    <source>
        <dbReference type="Proteomes" id="UP000016600"/>
    </source>
</evidence>
<dbReference type="AlphaFoldDB" id="U2MVB0"/>
<proteinExistence type="predicted"/>
<keyword evidence="3" id="KW-1185">Reference proteome</keyword>
<evidence type="ECO:0000256" key="1">
    <source>
        <dbReference type="SAM" id="MobiDB-lite"/>
    </source>
</evidence>
<evidence type="ECO:0000313" key="2">
    <source>
        <dbReference type="EMBL" id="ERK03139.1"/>
    </source>
</evidence>
<accession>U2MVB0</accession>
<sequence>MKSQFFQGLIGGATGGGNPVALLLTVSCYYIGGDYSSNHYGMYFRDADPQRIWVEETTEAGQKVYNDVKLAKNSAHNYETVQKTTGSVTTTHKGLSKSDHEANSF</sequence>
<comment type="caution">
    <text evidence="2">The sequence shown here is derived from an EMBL/GenBank/DDBJ whole genome shotgun (WGS) entry which is preliminary data.</text>
</comment>
<dbReference type="PROSITE" id="PS51257">
    <property type="entry name" value="PROKAR_LIPOPROTEIN"/>
    <property type="match status" value="1"/>
</dbReference>
<reference evidence="2 3" key="1">
    <citation type="submission" date="2013-08" db="EMBL/GenBank/DDBJ databases">
        <authorList>
            <person name="Durkin A.S."/>
            <person name="Haft D.R."/>
            <person name="McCorrison J."/>
            <person name="Torralba M."/>
            <person name="Gillis M."/>
            <person name="Haft D.H."/>
            <person name="Methe B."/>
            <person name="Sutton G."/>
            <person name="Nelson K.E."/>
        </authorList>
    </citation>
    <scope>NUCLEOTIDE SEQUENCE [LARGE SCALE GENOMIC DNA]</scope>
    <source>
        <strain evidence="2 3">F0068</strain>
    </source>
</reference>
<organism evidence="2 3">
    <name type="scientific">Hoylesella pleuritidis F0068</name>
    <dbReference type="NCBI Taxonomy" id="1081904"/>
    <lineage>
        <taxon>Bacteria</taxon>
        <taxon>Pseudomonadati</taxon>
        <taxon>Bacteroidota</taxon>
        <taxon>Bacteroidia</taxon>
        <taxon>Bacteroidales</taxon>
        <taxon>Prevotellaceae</taxon>
        <taxon>Hoylesella</taxon>
    </lineage>
</organism>
<dbReference type="RefSeq" id="WP_021583559.1">
    <property type="nucleotide sequence ID" value="NZ_AWET01000017.1"/>
</dbReference>
<feature type="compositionally biased region" description="Low complexity" evidence="1">
    <location>
        <begin position="82"/>
        <end position="93"/>
    </location>
</feature>
<keyword evidence="2" id="KW-0449">Lipoprotein</keyword>
<feature type="region of interest" description="Disordered" evidence="1">
    <location>
        <begin position="82"/>
        <end position="105"/>
    </location>
</feature>
<dbReference type="Proteomes" id="UP000016600">
    <property type="component" value="Unassembled WGS sequence"/>
</dbReference>
<feature type="compositionally biased region" description="Basic and acidic residues" evidence="1">
    <location>
        <begin position="96"/>
        <end position="105"/>
    </location>
</feature>
<protein>
    <submittedName>
        <fullName evidence="2">Putative lipoprotein</fullName>
    </submittedName>
</protein>
<gene>
    <name evidence="2" type="ORF">HMPREF1218_2013</name>
</gene>